<dbReference type="Pfam" id="PF04174">
    <property type="entry name" value="CP_ATPgrasp_1"/>
    <property type="match status" value="1"/>
</dbReference>
<sequence>MGNDTNVRSVKINRDLVSTFMNEYDKYIEDFRKTKLAVSNSKAIYKGAPVPYLHVPMLYDQVDLDTFKNALEGIHAVSKRTIELYLEKEEIRALFNFSPELEALINVPHHYNATVPMGRFDIFYYGEGNFQFCELNADGASAMNEELELSQIMMQTELLNSFKSDFAFESFELFSSWVEEVKQIYAEYLAETKRKTYSDKPFVAILDFIDKSSPLEFEVFQKAFLKEGFNCEIVDPRNLTEKDGKLYSGDQAIDIIYRRLVTKDLMDHYEEVPELIAGLLADKTCVVGTVKTQIIHTKRFFEVLYHPVLRQYFSDEMLSFIDKHVPYTKPLVQGDDFINYLENKDEYIIKPIDYYASKGVCAGKDYDNQAWQNLLDEKVKEDFIIQKYCPYALTENLYEDVDGNVKPQLYRTITGLFTYNEKLSGIYVRAGLNAIISGLHDGYTMSTLKYNKRMV</sequence>
<name>A0ABT6NC99_9FIRM</name>
<dbReference type="RefSeq" id="WP_281093880.1">
    <property type="nucleotide sequence ID" value="NZ_JARYZI010000004.1"/>
</dbReference>
<gene>
    <name evidence="2" type="ORF">QE109_07830</name>
</gene>
<dbReference type="SUPFAM" id="SSF56059">
    <property type="entry name" value="Glutathione synthetase ATP-binding domain-like"/>
    <property type="match status" value="1"/>
</dbReference>
<dbReference type="InterPro" id="IPR007302">
    <property type="entry name" value="CP_ATPgrasp"/>
</dbReference>
<accession>A0ABT6NC99</accession>
<dbReference type="Proteomes" id="UP001158045">
    <property type="component" value="Unassembled WGS sequence"/>
</dbReference>
<feature type="domain" description="Circularly permuted ATPgrasp" evidence="1">
    <location>
        <begin position="173"/>
        <end position="382"/>
    </location>
</feature>
<keyword evidence="3" id="KW-1185">Reference proteome</keyword>
<organism evidence="2 3">
    <name type="scientific">Fusibacter bizertensis</name>
    <dbReference type="NCBI Taxonomy" id="1488331"/>
    <lineage>
        <taxon>Bacteria</taxon>
        <taxon>Bacillati</taxon>
        <taxon>Bacillota</taxon>
        <taxon>Clostridia</taxon>
        <taxon>Eubacteriales</taxon>
        <taxon>Eubacteriales Family XII. Incertae Sedis</taxon>
        <taxon>Fusibacter</taxon>
    </lineage>
</organism>
<reference evidence="2 3" key="1">
    <citation type="submission" date="2023-04" db="EMBL/GenBank/DDBJ databases">
        <title>Fusibacter bizertensis strain WBS, isolated from littoral bottom sediments of the Arctic seas - biochemical and genomic analysis.</title>
        <authorList>
            <person name="Brioukhanov A.L."/>
        </authorList>
    </citation>
    <scope>NUCLEOTIDE SEQUENCE [LARGE SCALE GENOMIC DNA]</scope>
    <source>
        <strain evidence="2 3">WBS</strain>
    </source>
</reference>
<proteinExistence type="predicted"/>
<dbReference type="EMBL" id="JARYZI010000004">
    <property type="protein sequence ID" value="MDH8678052.1"/>
    <property type="molecule type" value="Genomic_DNA"/>
</dbReference>
<protein>
    <submittedName>
        <fullName evidence="2">Glutathionylspermidine synthase family protein</fullName>
    </submittedName>
</protein>
<evidence type="ECO:0000313" key="2">
    <source>
        <dbReference type="EMBL" id="MDH8678052.1"/>
    </source>
</evidence>
<evidence type="ECO:0000259" key="1">
    <source>
        <dbReference type="Pfam" id="PF04174"/>
    </source>
</evidence>
<evidence type="ECO:0000313" key="3">
    <source>
        <dbReference type="Proteomes" id="UP001158045"/>
    </source>
</evidence>
<comment type="caution">
    <text evidence="2">The sequence shown here is derived from an EMBL/GenBank/DDBJ whole genome shotgun (WGS) entry which is preliminary data.</text>
</comment>